<feature type="domain" description="CCL2-like lectin" evidence="2">
    <location>
        <begin position="24"/>
        <end position="146"/>
    </location>
</feature>
<feature type="chain" id="PRO_5043708346" description="CCL2-like lectin domain-containing protein" evidence="1">
    <location>
        <begin position="17"/>
        <end position="163"/>
    </location>
</feature>
<sequence>MKVAFLLSLGMQCTLAQSFVLPNGTYHFVSRVLDAFGNELAITNNGLNTAITVSPLVRGQTNQLWPVTNFGTTGNQITVFATNASLEAGTSGTLPQPLMTLPNAPFAWAFTVVNGSLTISDPSFDFHWGISSPTSGSGVLVQTPAADFLQLWIPVLVTGNNFL</sequence>
<evidence type="ECO:0000259" key="2">
    <source>
        <dbReference type="Pfam" id="PF21595"/>
    </source>
</evidence>
<accession>A0AAV5AGK3</accession>
<dbReference type="SUPFAM" id="SSF50370">
    <property type="entry name" value="Ricin B-like lectins"/>
    <property type="match status" value="1"/>
</dbReference>
<gene>
    <name evidence="3" type="ORF">Clacol_007092</name>
</gene>
<evidence type="ECO:0000256" key="1">
    <source>
        <dbReference type="SAM" id="SignalP"/>
    </source>
</evidence>
<feature type="signal peptide" evidence="1">
    <location>
        <begin position="1"/>
        <end position="16"/>
    </location>
</feature>
<keyword evidence="1" id="KW-0732">Signal</keyword>
<evidence type="ECO:0000313" key="3">
    <source>
        <dbReference type="EMBL" id="GJJ12847.1"/>
    </source>
</evidence>
<keyword evidence="4" id="KW-1185">Reference proteome</keyword>
<evidence type="ECO:0000313" key="4">
    <source>
        <dbReference type="Proteomes" id="UP001050691"/>
    </source>
</evidence>
<reference evidence="3" key="1">
    <citation type="submission" date="2021-10" db="EMBL/GenBank/DDBJ databases">
        <title>De novo Genome Assembly of Clathrus columnatus (Basidiomycota, Fungi) Using Illumina and Nanopore Sequence Data.</title>
        <authorList>
            <person name="Ogiso-Tanaka E."/>
            <person name="Itagaki H."/>
            <person name="Hosoya T."/>
            <person name="Hosaka K."/>
        </authorList>
    </citation>
    <scope>NUCLEOTIDE SEQUENCE</scope>
    <source>
        <strain evidence="3">MO-923</strain>
    </source>
</reference>
<dbReference type="InterPro" id="IPR048746">
    <property type="entry name" value="CCL2-like_lectin"/>
</dbReference>
<dbReference type="EMBL" id="BPWL01000008">
    <property type="protein sequence ID" value="GJJ12847.1"/>
    <property type="molecule type" value="Genomic_DNA"/>
</dbReference>
<dbReference type="InterPro" id="IPR035992">
    <property type="entry name" value="Ricin_B-like_lectins"/>
</dbReference>
<dbReference type="AlphaFoldDB" id="A0AAV5AGK3"/>
<name>A0AAV5AGK3_9AGAM</name>
<dbReference type="Gene3D" id="2.80.10.50">
    <property type="match status" value="1"/>
</dbReference>
<dbReference type="Proteomes" id="UP001050691">
    <property type="component" value="Unassembled WGS sequence"/>
</dbReference>
<proteinExistence type="predicted"/>
<protein>
    <recommendedName>
        <fullName evidence="2">CCL2-like lectin domain-containing protein</fullName>
    </recommendedName>
</protein>
<dbReference type="Pfam" id="PF21595">
    <property type="entry name" value="CCL2-like"/>
    <property type="match status" value="1"/>
</dbReference>
<comment type="caution">
    <text evidence="3">The sequence shown here is derived from an EMBL/GenBank/DDBJ whole genome shotgun (WGS) entry which is preliminary data.</text>
</comment>
<organism evidence="3 4">
    <name type="scientific">Clathrus columnatus</name>
    <dbReference type="NCBI Taxonomy" id="1419009"/>
    <lineage>
        <taxon>Eukaryota</taxon>
        <taxon>Fungi</taxon>
        <taxon>Dikarya</taxon>
        <taxon>Basidiomycota</taxon>
        <taxon>Agaricomycotina</taxon>
        <taxon>Agaricomycetes</taxon>
        <taxon>Phallomycetidae</taxon>
        <taxon>Phallales</taxon>
        <taxon>Clathraceae</taxon>
        <taxon>Clathrus</taxon>
    </lineage>
</organism>